<dbReference type="KEGG" id="naf:GQ61_07490"/>
<keyword evidence="1" id="KW-0812">Transmembrane</keyword>
<keyword evidence="1" id="KW-0472">Membrane</keyword>
<evidence type="ECO:0008006" key="4">
    <source>
        <dbReference type="Google" id="ProtNLM"/>
    </source>
</evidence>
<gene>
    <name evidence="2" type="ORF">GQ61_07490</name>
</gene>
<dbReference type="RefSeq" id="WP_085785084.1">
    <property type="nucleotide sequence ID" value="NZ_CP008743.1"/>
</dbReference>
<keyword evidence="3" id="KW-1185">Reference proteome</keyword>
<evidence type="ECO:0000313" key="3">
    <source>
        <dbReference type="Proteomes" id="UP000237351"/>
    </source>
</evidence>
<evidence type="ECO:0000313" key="2">
    <source>
        <dbReference type="EMBL" id="ARN85150.1"/>
    </source>
</evidence>
<dbReference type="STRING" id="1414854.GQ61_07490"/>
<dbReference type="GO" id="GO:0016020">
    <property type="term" value="C:membrane"/>
    <property type="evidence" value="ECO:0007669"/>
    <property type="project" value="InterPro"/>
</dbReference>
<dbReference type="Proteomes" id="UP000237351">
    <property type="component" value="Chromosome"/>
</dbReference>
<sequence length="88" mass="10161">MVIHLYIWAVISSVILSWLIVFNVVNTHNRFISMVSEALYRLTEPVLSLIRRMLPNLGGLDFSPLILILALYSLQRMVDLLTLRVMSF</sequence>
<feature type="transmembrane region" description="Helical" evidence="1">
    <location>
        <begin position="6"/>
        <end position="25"/>
    </location>
</feature>
<keyword evidence="1" id="KW-1133">Transmembrane helix</keyword>
<dbReference type="EMBL" id="CP008743">
    <property type="protein sequence ID" value="ARN85150.1"/>
    <property type="molecule type" value="Genomic_DNA"/>
</dbReference>
<evidence type="ECO:0000256" key="1">
    <source>
        <dbReference type="SAM" id="Phobius"/>
    </source>
</evidence>
<protein>
    <recommendedName>
        <fullName evidence="4">YggT family protein</fullName>
    </recommendedName>
</protein>
<organism evidence="2 3">
    <name type="scientific">Candidatus Nucleicultrix amoebiphila FS5</name>
    <dbReference type="NCBI Taxonomy" id="1414854"/>
    <lineage>
        <taxon>Bacteria</taxon>
        <taxon>Pseudomonadati</taxon>
        <taxon>Pseudomonadota</taxon>
        <taxon>Alphaproteobacteria</taxon>
        <taxon>Holosporales</taxon>
        <taxon>Candidatus Nucleicultricaceae</taxon>
        <taxon>Candidatus Nucleicultrix</taxon>
    </lineage>
</organism>
<dbReference type="OrthoDB" id="9814445at2"/>
<name>A0A1W6N5J8_9PROT</name>
<dbReference type="InterPro" id="IPR003425">
    <property type="entry name" value="CCB3/YggT"/>
</dbReference>
<reference evidence="2 3" key="1">
    <citation type="submission" date="2014-06" db="EMBL/GenBank/DDBJ databases">
        <title>The genome of the endonuclear symbiont Nucleicultrix amoebiphila.</title>
        <authorList>
            <person name="Schulz F."/>
            <person name="Horn M."/>
        </authorList>
    </citation>
    <scope>NUCLEOTIDE SEQUENCE [LARGE SCALE GENOMIC DNA]</scope>
    <source>
        <strain evidence="2 3">FS5</strain>
    </source>
</reference>
<dbReference type="Pfam" id="PF02325">
    <property type="entry name" value="CCB3_YggT"/>
    <property type="match status" value="1"/>
</dbReference>
<accession>A0A1W6N5J8</accession>
<proteinExistence type="predicted"/>
<dbReference type="AlphaFoldDB" id="A0A1W6N5J8"/>